<sequence length="169" mass="19484">MVINELSVIELTRPGLHSTIGLSAPSSIRRFKSAAFYHFTLESFVVFEGSFLTVYDRFYVYFIHSAALVSLARLCALLFSLLHHHLFLLLLLRLFDLQHRSPSVCSSLVYYVLGLRFETQISTESSSREVGLDLYVRRFENSIFRVLQAFIVCSSRGRDKILTKEVFFD</sequence>
<protein>
    <submittedName>
        <fullName evidence="2">Uncharacterized protein</fullName>
    </submittedName>
</protein>
<reference evidence="2" key="1">
    <citation type="submission" date="2020-10" db="EMBL/GenBank/DDBJ databases">
        <authorList>
            <person name="Kikuchi T."/>
        </authorList>
    </citation>
    <scope>NUCLEOTIDE SEQUENCE</scope>
    <source>
        <strain evidence="2">NKZ352</strain>
    </source>
</reference>
<evidence type="ECO:0000256" key="1">
    <source>
        <dbReference type="SAM" id="Phobius"/>
    </source>
</evidence>
<keyword evidence="1" id="KW-0812">Transmembrane</keyword>
<accession>A0A8S1HN49</accession>
<keyword evidence="1" id="KW-1133">Transmembrane helix</keyword>
<dbReference type="Proteomes" id="UP000835052">
    <property type="component" value="Unassembled WGS sequence"/>
</dbReference>
<feature type="transmembrane region" description="Helical" evidence="1">
    <location>
        <begin position="61"/>
        <end position="92"/>
    </location>
</feature>
<dbReference type="AlphaFoldDB" id="A0A8S1HN49"/>
<dbReference type="EMBL" id="CAJGYM010000108">
    <property type="protein sequence ID" value="CAD6197878.1"/>
    <property type="molecule type" value="Genomic_DNA"/>
</dbReference>
<gene>
    <name evidence="2" type="ORF">CAUJ_LOCUS13785</name>
</gene>
<keyword evidence="1" id="KW-0472">Membrane</keyword>
<comment type="caution">
    <text evidence="2">The sequence shown here is derived from an EMBL/GenBank/DDBJ whole genome shotgun (WGS) entry which is preliminary data.</text>
</comment>
<keyword evidence="3" id="KW-1185">Reference proteome</keyword>
<proteinExistence type="predicted"/>
<evidence type="ECO:0000313" key="3">
    <source>
        <dbReference type="Proteomes" id="UP000835052"/>
    </source>
</evidence>
<name>A0A8S1HN49_9PELO</name>
<evidence type="ECO:0000313" key="2">
    <source>
        <dbReference type="EMBL" id="CAD6197878.1"/>
    </source>
</evidence>
<organism evidence="2 3">
    <name type="scientific">Caenorhabditis auriculariae</name>
    <dbReference type="NCBI Taxonomy" id="2777116"/>
    <lineage>
        <taxon>Eukaryota</taxon>
        <taxon>Metazoa</taxon>
        <taxon>Ecdysozoa</taxon>
        <taxon>Nematoda</taxon>
        <taxon>Chromadorea</taxon>
        <taxon>Rhabditida</taxon>
        <taxon>Rhabditina</taxon>
        <taxon>Rhabditomorpha</taxon>
        <taxon>Rhabditoidea</taxon>
        <taxon>Rhabditidae</taxon>
        <taxon>Peloderinae</taxon>
        <taxon>Caenorhabditis</taxon>
    </lineage>
</organism>